<gene>
    <name evidence="6" type="ORF">N7G274_007861</name>
</gene>
<feature type="chain" id="PRO_5045791659" description="Survival protein SurE-like phosphatase/nucleotidase domain-containing protein" evidence="4">
    <location>
        <begin position="18"/>
        <end position="297"/>
    </location>
</feature>
<accession>A0ABR4A4E3</accession>
<dbReference type="SUPFAM" id="SSF64167">
    <property type="entry name" value="SurE-like"/>
    <property type="match status" value="1"/>
</dbReference>
<keyword evidence="2" id="KW-0479">Metal-binding</keyword>
<dbReference type="Gene3D" id="3.40.1210.10">
    <property type="entry name" value="Survival protein SurE-like phosphatase/nucleotidase"/>
    <property type="match status" value="1"/>
</dbReference>
<evidence type="ECO:0000259" key="5">
    <source>
        <dbReference type="Pfam" id="PF01975"/>
    </source>
</evidence>
<keyword evidence="4" id="KW-0732">Signal</keyword>
<evidence type="ECO:0000313" key="6">
    <source>
        <dbReference type="EMBL" id="KAL2039589.1"/>
    </source>
</evidence>
<dbReference type="PANTHER" id="PTHR30457:SF0">
    <property type="entry name" value="PHOSPHATASE, PUTATIVE (AFU_ORTHOLOGUE AFUA_4G01070)-RELATED"/>
    <property type="match status" value="1"/>
</dbReference>
<evidence type="ECO:0000313" key="7">
    <source>
        <dbReference type="Proteomes" id="UP001590950"/>
    </source>
</evidence>
<comment type="similarity">
    <text evidence="1">Belongs to the SurE nucleotidase family.</text>
</comment>
<dbReference type="Pfam" id="PF01975">
    <property type="entry name" value="SurE"/>
    <property type="match status" value="1"/>
</dbReference>
<dbReference type="InterPro" id="IPR002828">
    <property type="entry name" value="SurE-like_Pase/nucleotidase"/>
</dbReference>
<name>A0ABR4A4E3_9LECA</name>
<dbReference type="PANTHER" id="PTHR30457">
    <property type="entry name" value="5'-NUCLEOTIDASE SURE"/>
    <property type="match status" value="1"/>
</dbReference>
<dbReference type="Proteomes" id="UP001590950">
    <property type="component" value="Unassembled WGS sequence"/>
</dbReference>
<proteinExistence type="inferred from homology"/>
<comment type="caution">
    <text evidence="6">The sequence shown here is derived from an EMBL/GenBank/DDBJ whole genome shotgun (WGS) entry which is preliminary data.</text>
</comment>
<keyword evidence="7" id="KW-1185">Reference proteome</keyword>
<sequence>MRYTALTIGLLPLLVKGTNIMLSNDDGWAEINIRAFYNALTGRGDSVVISAPAENESGTGSSDAPATPLTGPCEYNSCPAGSPAQGNNASMPRFNYVNSYPVTSMRYGIQTVSPQYFGGAPDIAVAGFNVGANLGTTVLISGTVGAATEASKEGIPGIAFSGTTGSQTAWNTPIQTYQTVYANLSTNVTQTLVASGKPYLSSNIWLNVNFPAVSGGTCSSPADFSFVLSRINTANQATPADVGTCGSSRLPTESSVVNTAGCYASISVGVATTKGDATAAQQAVVLGKLKTFLSCLP</sequence>
<reference evidence="6 7" key="1">
    <citation type="submission" date="2024-09" db="EMBL/GenBank/DDBJ databases">
        <title>Rethinking Asexuality: The Enigmatic Case of Functional Sexual Genes in Lepraria (Stereocaulaceae).</title>
        <authorList>
            <person name="Doellman M."/>
            <person name="Sun Y."/>
            <person name="Barcenas-Pena A."/>
            <person name="Lumbsch H.T."/>
            <person name="Grewe F."/>
        </authorList>
    </citation>
    <scope>NUCLEOTIDE SEQUENCE [LARGE SCALE GENOMIC DNA]</scope>
    <source>
        <strain evidence="6 7">Mercado 3170</strain>
    </source>
</reference>
<evidence type="ECO:0000256" key="1">
    <source>
        <dbReference type="ARBA" id="ARBA00011062"/>
    </source>
</evidence>
<evidence type="ECO:0000256" key="4">
    <source>
        <dbReference type="SAM" id="SignalP"/>
    </source>
</evidence>
<feature type="domain" description="Survival protein SurE-like phosphatase/nucleotidase" evidence="5">
    <location>
        <begin position="20"/>
        <end position="215"/>
    </location>
</feature>
<feature type="signal peptide" evidence="4">
    <location>
        <begin position="1"/>
        <end position="17"/>
    </location>
</feature>
<evidence type="ECO:0000256" key="2">
    <source>
        <dbReference type="ARBA" id="ARBA00022723"/>
    </source>
</evidence>
<protein>
    <recommendedName>
        <fullName evidence="5">Survival protein SurE-like phosphatase/nucleotidase domain-containing protein</fullName>
    </recommendedName>
</protein>
<evidence type="ECO:0000256" key="3">
    <source>
        <dbReference type="ARBA" id="ARBA00022801"/>
    </source>
</evidence>
<dbReference type="InterPro" id="IPR030048">
    <property type="entry name" value="SurE"/>
</dbReference>
<keyword evidence="3" id="KW-0378">Hydrolase</keyword>
<organism evidence="6 7">
    <name type="scientific">Stereocaulon virgatum</name>
    <dbReference type="NCBI Taxonomy" id="373712"/>
    <lineage>
        <taxon>Eukaryota</taxon>
        <taxon>Fungi</taxon>
        <taxon>Dikarya</taxon>
        <taxon>Ascomycota</taxon>
        <taxon>Pezizomycotina</taxon>
        <taxon>Lecanoromycetes</taxon>
        <taxon>OSLEUM clade</taxon>
        <taxon>Lecanoromycetidae</taxon>
        <taxon>Lecanorales</taxon>
        <taxon>Lecanorineae</taxon>
        <taxon>Stereocaulaceae</taxon>
        <taxon>Stereocaulon</taxon>
    </lineage>
</organism>
<dbReference type="EMBL" id="JBEFKJ010000025">
    <property type="protein sequence ID" value="KAL2039589.1"/>
    <property type="molecule type" value="Genomic_DNA"/>
</dbReference>
<dbReference type="InterPro" id="IPR036523">
    <property type="entry name" value="SurE-like_sf"/>
</dbReference>